<keyword evidence="2" id="KW-1185">Reference proteome</keyword>
<dbReference type="EMBL" id="CP053708">
    <property type="protein sequence ID" value="QKE92605.1"/>
    <property type="molecule type" value="Genomic_DNA"/>
</dbReference>
<dbReference type="AlphaFoldDB" id="A0A6M8HWN8"/>
<dbReference type="KEGG" id="lck:HN018_11555"/>
<reference evidence="1 2" key="1">
    <citation type="journal article" date="2014" name="World J. Microbiol. Biotechnol.">
        <title>Biodiversity and physiological characteristics of Antarctic and Arctic lichens-associated bacteria.</title>
        <authorList>
            <person name="Lee Y.M."/>
            <person name="Kim E.H."/>
            <person name="Lee H.K."/>
            <person name="Hong S.G."/>
        </authorList>
    </citation>
    <scope>NUCLEOTIDE SEQUENCE [LARGE SCALE GENOMIC DNA]</scope>
    <source>
        <strain evidence="1 2">PAMC 26569</strain>
    </source>
</reference>
<protein>
    <submittedName>
        <fullName evidence="1">Uncharacterized protein</fullName>
    </submittedName>
</protein>
<dbReference type="Proteomes" id="UP000500767">
    <property type="component" value="Chromosome"/>
</dbReference>
<evidence type="ECO:0000313" key="1">
    <source>
        <dbReference type="EMBL" id="QKE92605.1"/>
    </source>
</evidence>
<name>A0A6M8HWN8_9PROT</name>
<gene>
    <name evidence="1" type="ORF">HN018_11555</name>
</gene>
<sequence>MAPVAVGLGGDIAIFHRSLPDTLFSAITGRDCSVVRLDRGESYCRPVDPPVPPTPYCTRSLAGVDCWASPERMPNIPMQVAQGPHQLTPEQDRKRLARWPASIGE</sequence>
<organism evidence="1 2">
    <name type="scientific">Lichenicola cladoniae</name>
    <dbReference type="NCBI Taxonomy" id="1484109"/>
    <lineage>
        <taxon>Bacteria</taxon>
        <taxon>Pseudomonadati</taxon>
        <taxon>Pseudomonadota</taxon>
        <taxon>Alphaproteobacteria</taxon>
        <taxon>Acetobacterales</taxon>
        <taxon>Acetobacteraceae</taxon>
        <taxon>Lichenicola</taxon>
    </lineage>
</organism>
<proteinExistence type="predicted"/>
<evidence type="ECO:0000313" key="2">
    <source>
        <dbReference type="Proteomes" id="UP000500767"/>
    </source>
</evidence>
<accession>A0A6M8HWN8</accession>